<reference evidence="2" key="2">
    <citation type="submission" date="2010-07" db="EMBL/GenBank/DDBJ databases">
        <authorList>
            <consortium name="The Broad Institute Genome Sequencing Platform"/>
            <consortium name="Broad Institute Genome Sequencing Center for Infectious Disease"/>
            <person name="Ma L.-J."/>
            <person name="Dead R."/>
            <person name="Young S."/>
            <person name="Zeng Q."/>
            <person name="Koehrsen M."/>
            <person name="Alvarado L."/>
            <person name="Berlin A."/>
            <person name="Chapman S.B."/>
            <person name="Chen Z."/>
            <person name="Freedman E."/>
            <person name="Gellesch M."/>
            <person name="Goldberg J."/>
            <person name="Griggs A."/>
            <person name="Gujja S."/>
            <person name="Heilman E.R."/>
            <person name="Heiman D."/>
            <person name="Hepburn T."/>
            <person name="Howarth C."/>
            <person name="Jen D."/>
            <person name="Larson L."/>
            <person name="Mehta T."/>
            <person name="Neiman D."/>
            <person name="Pearson M."/>
            <person name="Roberts A."/>
            <person name="Saif S."/>
            <person name="Shea T."/>
            <person name="Shenoy N."/>
            <person name="Sisk P."/>
            <person name="Stolte C."/>
            <person name="Sykes S."/>
            <person name="Walk T."/>
            <person name="White J."/>
            <person name="Yandava C."/>
            <person name="Haas B."/>
            <person name="Nusbaum C."/>
            <person name="Birren B."/>
        </authorList>
    </citation>
    <scope>NUCLEOTIDE SEQUENCE</scope>
    <source>
        <strain evidence="2">R3-111a-1</strain>
    </source>
</reference>
<name>J3PFG2_GAET3</name>
<evidence type="ECO:0008006" key="5">
    <source>
        <dbReference type="Google" id="ProtNLM"/>
    </source>
</evidence>
<dbReference type="VEuPathDB" id="FungiDB:GGTG_12237"/>
<feature type="signal peptide" evidence="1">
    <location>
        <begin position="1"/>
        <end position="16"/>
    </location>
</feature>
<reference evidence="3" key="4">
    <citation type="journal article" date="2015" name="G3 (Bethesda)">
        <title>Genome sequences of three phytopathogenic species of the Magnaporthaceae family of fungi.</title>
        <authorList>
            <person name="Okagaki L.H."/>
            <person name="Nunes C.C."/>
            <person name="Sailsbery J."/>
            <person name="Clay B."/>
            <person name="Brown D."/>
            <person name="John T."/>
            <person name="Oh Y."/>
            <person name="Young N."/>
            <person name="Fitzgerald M."/>
            <person name="Haas B.J."/>
            <person name="Zeng Q."/>
            <person name="Young S."/>
            <person name="Adiconis X."/>
            <person name="Fan L."/>
            <person name="Levin J.Z."/>
            <person name="Mitchell T.K."/>
            <person name="Okubara P.A."/>
            <person name="Farman M.L."/>
            <person name="Kohn L.M."/>
            <person name="Birren B."/>
            <person name="Ma L.-J."/>
            <person name="Dean R.A."/>
        </authorList>
    </citation>
    <scope>NUCLEOTIDE SEQUENCE</scope>
    <source>
        <strain evidence="3">R3-111a-1</strain>
    </source>
</reference>
<feature type="chain" id="PRO_5015095231" description="Hydrophobin" evidence="1">
    <location>
        <begin position="17"/>
        <end position="166"/>
    </location>
</feature>
<dbReference type="OrthoDB" id="5383526at2759"/>
<reference evidence="4" key="1">
    <citation type="submission" date="2010-07" db="EMBL/GenBank/DDBJ databases">
        <title>The genome sequence of Gaeumannomyces graminis var. tritici strain R3-111a-1.</title>
        <authorList>
            <consortium name="The Broad Institute Genome Sequencing Platform"/>
            <person name="Ma L.-J."/>
            <person name="Dead R."/>
            <person name="Young S."/>
            <person name="Zeng Q."/>
            <person name="Koehrsen M."/>
            <person name="Alvarado L."/>
            <person name="Berlin A."/>
            <person name="Chapman S.B."/>
            <person name="Chen Z."/>
            <person name="Freedman E."/>
            <person name="Gellesch M."/>
            <person name="Goldberg J."/>
            <person name="Griggs A."/>
            <person name="Gujja S."/>
            <person name="Heilman E.R."/>
            <person name="Heiman D."/>
            <person name="Hepburn T."/>
            <person name="Howarth C."/>
            <person name="Jen D."/>
            <person name="Larson L."/>
            <person name="Mehta T."/>
            <person name="Neiman D."/>
            <person name="Pearson M."/>
            <person name="Roberts A."/>
            <person name="Saif S."/>
            <person name="Shea T."/>
            <person name="Shenoy N."/>
            <person name="Sisk P."/>
            <person name="Stolte C."/>
            <person name="Sykes S."/>
            <person name="Walk T."/>
            <person name="White J."/>
            <person name="Yandava C."/>
            <person name="Haas B."/>
            <person name="Nusbaum C."/>
            <person name="Birren B."/>
        </authorList>
    </citation>
    <scope>NUCLEOTIDE SEQUENCE [LARGE SCALE GENOMIC DNA]</scope>
    <source>
        <strain evidence="4">R3-111a-1</strain>
    </source>
</reference>
<protein>
    <recommendedName>
        <fullName evidence="5">Hydrophobin</fullName>
    </recommendedName>
</protein>
<dbReference type="eggNOG" id="ENOG502RMB2">
    <property type="taxonomic scope" value="Eukaryota"/>
</dbReference>
<evidence type="ECO:0000313" key="2">
    <source>
        <dbReference type="EMBL" id="EJT70064.1"/>
    </source>
</evidence>
<organism evidence="2">
    <name type="scientific">Gaeumannomyces tritici (strain R3-111a-1)</name>
    <name type="common">Wheat and barley take-all root rot fungus</name>
    <name type="synonym">Gaeumannomyces graminis var. tritici</name>
    <dbReference type="NCBI Taxonomy" id="644352"/>
    <lineage>
        <taxon>Eukaryota</taxon>
        <taxon>Fungi</taxon>
        <taxon>Dikarya</taxon>
        <taxon>Ascomycota</taxon>
        <taxon>Pezizomycotina</taxon>
        <taxon>Sordariomycetes</taxon>
        <taxon>Sordariomycetidae</taxon>
        <taxon>Magnaporthales</taxon>
        <taxon>Magnaporthaceae</taxon>
        <taxon>Gaeumannomyces</taxon>
    </lineage>
</organism>
<dbReference type="AlphaFoldDB" id="J3PFG2"/>
<evidence type="ECO:0000256" key="1">
    <source>
        <dbReference type="SAM" id="SignalP"/>
    </source>
</evidence>
<reference evidence="3" key="5">
    <citation type="submission" date="2018-04" db="UniProtKB">
        <authorList>
            <consortium name="EnsemblFungi"/>
        </authorList>
    </citation>
    <scope>IDENTIFICATION</scope>
    <source>
        <strain evidence="3">R3-111a-1</strain>
    </source>
</reference>
<keyword evidence="1" id="KW-0732">Signal</keyword>
<proteinExistence type="predicted"/>
<dbReference type="GeneID" id="20352695"/>
<dbReference type="EnsemblFungi" id="EJT70064">
    <property type="protein sequence ID" value="EJT70064"/>
    <property type="gene ID" value="GGTG_12237"/>
</dbReference>
<dbReference type="Proteomes" id="UP000006039">
    <property type="component" value="Unassembled WGS sequence"/>
</dbReference>
<reference evidence="2" key="3">
    <citation type="submission" date="2010-09" db="EMBL/GenBank/DDBJ databases">
        <title>Annotation of Gaeumannomyces graminis var. tritici R3-111a-1.</title>
        <authorList>
            <consortium name="The Broad Institute Genome Sequencing Platform"/>
            <person name="Ma L.-J."/>
            <person name="Dead R."/>
            <person name="Young S.K."/>
            <person name="Zeng Q."/>
            <person name="Gargeya S."/>
            <person name="Fitzgerald M."/>
            <person name="Haas B."/>
            <person name="Abouelleil A."/>
            <person name="Alvarado L."/>
            <person name="Arachchi H.M."/>
            <person name="Berlin A."/>
            <person name="Brown A."/>
            <person name="Chapman S.B."/>
            <person name="Chen Z."/>
            <person name="Dunbar C."/>
            <person name="Freedman E."/>
            <person name="Gearin G."/>
            <person name="Gellesch M."/>
            <person name="Goldberg J."/>
            <person name="Griggs A."/>
            <person name="Gujja S."/>
            <person name="Heiman D."/>
            <person name="Howarth C."/>
            <person name="Larson L."/>
            <person name="Lui A."/>
            <person name="MacDonald P.J.P."/>
            <person name="Mehta T."/>
            <person name="Montmayeur A."/>
            <person name="Murphy C."/>
            <person name="Neiman D."/>
            <person name="Pearson M."/>
            <person name="Priest M."/>
            <person name="Roberts A."/>
            <person name="Saif S."/>
            <person name="Shea T."/>
            <person name="Shenoy N."/>
            <person name="Sisk P."/>
            <person name="Stolte C."/>
            <person name="Sykes S."/>
            <person name="Yandava C."/>
            <person name="Wortman J."/>
            <person name="Nusbaum C."/>
            <person name="Birren B."/>
        </authorList>
    </citation>
    <scope>NUCLEOTIDE SEQUENCE</scope>
    <source>
        <strain evidence="2">R3-111a-1</strain>
    </source>
</reference>
<dbReference type="HOGENOM" id="CLU_091421_3_0_1"/>
<evidence type="ECO:0000313" key="4">
    <source>
        <dbReference type="Proteomes" id="UP000006039"/>
    </source>
</evidence>
<sequence length="166" mass="16897">MKPFIAVLSLLGTASAVDVAMYQSSNCKGGFLVCRGLSPHVCCASGIIFASAIPSNVPQGSVVRAYKGICAGISPGPDLRPSICNDVTGYNFTSVMAITAGISKKRAAGPAATPAECVRPDTLVLGDGTAYDLTGLSDGDFENLTEAALGADRSADVPSKLEALQI</sequence>
<keyword evidence="4" id="KW-1185">Reference proteome</keyword>
<dbReference type="RefSeq" id="XP_009228398.1">
    <property type="nucleotide sequence ID" value="XM_009230134.1"/>
</dbReference>
<dbReference type="EMBL" id="GL385402">
    <property type="protein sequence ID" value="EJT70064.1"/>
    <property type="molecule type" value="Genomic_DNA"/>
</dbReference>
<gene>
    <name evidence="3" type="primary">20352695</name>
    <name evidence="2" type="ORF">GGTG_12237</name>
</gene>
<accession>J3PFG2</accession>
<evidence type="ECO:0000313" key="3">
    <source>
        <dbReference type="EnsemblFungi" id="EJT70064"/>
    </source>
</evidence>